<dbReference type="AlphaFoldDB" id="A0A2P2QEU5"/>
<proteinExistence type="predicted"/>
<protein>
    <submittedName>
        <fullName evidence="1">Uncharacterized protein</fullName>
    </submittedName>
</protein>
<name>A0A2P2QEU5_RHIMU</name>
<organism evidence="1">
    <name type="scientific">Rhizophora mucronata</name>
    <name type="common">Asiatic mangrove</name>
    <dbReference type="NCBI Taxonomy" id="61149"/>
    <lineage>
        <taxon>Eukaryota</taxon>
        <taxon>Viridiplantae</taxon>
        <taxon>Streptophyta</taxon>
        <taxon>Embryophyta</taxon>
        <taxon>Tracheophyta</taxon>
        <taxon>Spermatophyta</taxon>
        <taxon>Magnoliopsida</taxon>
        <taxon>eudicotyledons</taxon>
        <taxon>Gunneridae</taxon>
        <taxon>Pentapetalae</taxon>
        <taxon>rosids</taxon>
        <taxon>fabids</taxon>
        <taxon>Malpighiales</taxon>
        <taxon>Rhizophoraceae</taxon>
        <taxon>Rhizophora</taxon>
    </lineage>
</organism>
<reference evidence="1" key="1">
    <citation type="submission" date="2018-02" db="EMBL/GenBank/DDBJ databases">
        <title>Rhizophora mucronata_Transcriptome.</title>
        <authorList>
            <person name="Meera S.P."/>
            <person name="Sreeshan A."/>
            <person name="Augustine A."/>
        </authorList>
    </citation>
    <scope>NUCLEOTIDE SEQUENCE</scope>
    <source>
        <tissue evidence="1">Leaf</tissue>
    </source>
</reference>
<sequence length="57" mass="6560">MADQEEGNFFQSIRLTIRKRQPKVVHNSMTADCLPLSPTVPKVFIYGLCKSFPRCFI</sequence>
<accession>A0A2P2QEU5</accession>
<dbReference type="EMBL" id="GGEC01084982">
    <property type="protein sequence ID" value="MBX65466.1"/>
    <property type="molecule type" value="Transcribed_RNA"/>
</dbReference>
<evidence type="ECO:0000313" key="1">
    <source>
        <dbReference type="EMBL" id="MBX65466.1"/>
    </source>
</evidence>